<dbReference type="Gene3D" id="1.10.510.10">
    <property type="entry name" value="Transferase(Phosphotransferase) domain 1"/>
    <property type="match status" value="1"/>
</dbReference>
<dbReference type="GO" id="GO:0005524">
    <property type="term" value="F:ATP binding"/>
    <property type="evidence" value="ECO:0007669"/>
    <property type="project" value="UniProtKB-UniRule"/>
</dbReference>
<evidence type="ECO:0000256" key="13">
    <source>
        <dbReference type="ARBA" id="ARBA00023180"/>
    </source>
</evidence>
<feature type="transmembrane region" description="Helical" evidence="15">
    <location>
        <begin position="461"/>
        <end position="484"/>
    </location>
</feature>
<dbReference type="EMBL" id="CM026427">
    <property type="protein sequence ID" value="KAG0568603.1"/>
    <property type="molecule type" value="Genomic_DNA"/>
</dbReference>
<organism evidence="17 18">
    <name type="scientific">Ceratodon purpureus</name>
    <name type="common">Fire moss</name>
    <name type="synonym">Dicranum purpureum</name>
    <dbReference type="NCBI Taxonomy" id="3225"/>
    <lineage>
        <taxon>Eukaryota</taxon>
        <taxon>Viridiplantae</taxon>
        <taxon>Streptophyta</taxon>
        <taxon>Embryophyta</taxon>
        <taxon>Bryophyta</taxon>
        <taxon>Bryophytina</taxon>
        <taxon>Bryopsida</taxon>
        <taxon>Dicranidae</taxon>
        <taxon>Pseudoditrichales</taxon>
        <taxon>Ditrichaceae</taxon>
        <taxon>Ceratodon</taxon>
    </lineage>
</organism>
<dbReference type="InterPro" id="IPR001245">
    <property type="entry name" value="Ser-Thr/Tyr_kinase_cat_dom"/>
</dbReference>
<dbReference type="GO" id="GO:0033612">
    <property type="term" value="F:receptor serine/threonine kinase binding"/>
    <property type="evidence" value="ECO:0007669"/>
    <property type="project" value="TreeGrafter"/>
</dbReference>
<evidence type="ECO:0000313" key="18">
    <source>
        <dbReference type="Proteomes" id="UP000822688"/>
    </source>
</evidence>
<dbReference type="PROSITE" id="PS00108">
    <property type="entry name" value="PROTEIN_KINASE_ST"/>
    <property type="match status" value="1"/>
</dbReference>
<keyword evidence="10 14" id="KW-0067">ATP-binding</keyword>
<evidence type="ECO:0000256" key="14">
    <source>
        <dbReference type="PROSITE-ProRule" id="PRU10141"/>
    </source>
</evidence>
<keyword evidence="9" id="KW-0418">Kinase</keyword>
<evidence type="ECO:0000256" key="7">
    <source>
        <dbReference type="ARBA" id="ARBA00022737"/>
    </source>
</evidence>
<dbReference type="InterPro" id="IPR032675">
    <property type="entry name" value="LRR_dom_sf"/>
</dbReference>
<dbReference type="CDD" id="cd14066">
    <property type="entry name" value="STKc_IRAK"/>
    <property type="match status" value="1"/>
</dbReference>
<evidence type="ECO:0000256" key="4">
    <source>
        <dbReference type="ARBA" id="ARBA00022679"/>
    </source>
</evidence>
<dbReference type="InterPro" id="IPR000719">
    <property type="entry name" value="Prot_kinase_dom"/>
</dbReference>
<sequence>MAVQRNFVAVVIAVLLSLHVSTNVVTYADIIVLPKVQVSALMDLFRDWQQHTEDVNSSLPGWRLFDPNITADDVDGYYDPCFFYSWRGIFCDIVMNETASAGRNELNSLYNARIVSITVSGASIVGTLPTSIWNIDSLVSLTLTENPQLNGSLPIPDLTVQNGTNGWPLKSLDLHSNGFNGQLQDPLFTWFSFIEDLDLSNNQLKGSIPVSLGFNERLRSLNLSNNTLTGNLPRNISENWTNLVTADFSKNKFTGNMPNLSTVASLHTLNLSHNNFVGPIDISVLNALTKASLTILDLSNNNFTGPMPNLGECSNLASLSLSYNSFDAGACPSWLSNLTTLEILSLSGTSLTRELHMSTFSSLKKLKTLELDDNNITGTLNIDSTINNGTLQTIRLRRNQISKVVFSSNSISALPNNISFELQGNPYCDNTKPAKYTDTQRCLCEQRCYDTNPYSKTNKKIIIGSAVAGSFAAVMLIIAAILYWKNRRDRRYLLLAVHEKFAEYEMKPTLFAYSELQKATRDFHPDNKLGEGGFGAVYKGTLVDGSVVAVKQLLTRAQQNMDDFLNEVVLLTTVKHRNLVKLKGCCLRGDRRLLVYEFVDNYDLAETLFERRGNQLVTWPARFNICLGVAQGLHYLHAGVDPRIIHRDIKANNILLDQSLHPKIADFGLAMLFPNEDTHVTIVQIAGTKGYLAPEYATRGQVSDKVDVFSFGVLALEVVSGRKNISFDVPPEEAYLTDWAWKLNEEGRLMELVDPSISIQLDEEVEVYRVITTALACIQTAAERRPSMAHVVGMLQGDIEITESIRGHWNENQSHRILLGLSSSATTLVPVDEESQALHLGQNSGSTSGPRALIELSSIRAR</sequence>
<keyword evidence="7" id="KW-0677">Repeat</keyword>
<dbReference type="GO" id="GO:0004674">
    <property type="term" value="F:protein serine/threonine kinase activity"/>
    <property type="evidence" value="ECO:0007669"/>
    <property type="project" value="UniProtKB-KW"/>
</dbReference>
<dbReference type="SMART" id="SM00220">
    <property type="entry name" value="S_TKc"/>
    <property type="match status" value="1"/>
</dbReference>
<evidence type="ECO:0000256" key="10">
    <source>
        <dbReference type="ARBA" id="ARBA00022840"/>
    </source>
</evidence>
<comment type="subcellular location">
    <subcellularLocation>
        <location evidence="1">Membrane</location>
    </subcellularLocation>
</comment>
<dbReference type="Pfam" id="PF13855">
    <property type="entry name" value="LRR_8"/>
    <property type="match status" value="1"/>
</dbReference>
<accession>A0A8T0HB01</accession>
<keyword evidence="18" id="KW-1185">Reference proteome</keyword>
<evidence type="ECO:0000313" key="17">
    <source>
        <dbReference type="EMBL" id="KAG0568603.1"/>
    </source>
</evidence>
<dbReference type="InterPro" id="IPR008271">
    <property type="entry name" value="Ser/Thr_kinase_AS"/>
</dbReference>
<evidence type="ECO:0000256" key="9">
    <source>
        <dbReference type="ARBA" id="ARBA00022777"/>
    </source>
</evidence>
<evidence type="ECO:0000259" key="16">
    <source>
        <dbReference type="PROSITE" id="PS50011"/>
    </source>
</evidence>
<evidence type="ECO:0000256" key="2">
    <source>
        <dbReference type="ARBA" id="ARBA00022527"/>
    </source>
</evidence>
<evidence type="ECO:0000256" key="5">
    <source>
        <dbReference type="ARBA" id="ARBA00022692"/>
    </source>
</evidence>
<evidence type="ECO:0000256" key="11">
    <source>
        <dbReference type="ARBA" id="ARBA00022989"/>
    </source>
</evidence>
<feature type="domain" description="Protein kinase" evidence="16">
    <location>
        <begin position="523"/>
        <end position="801"/>
    </location>
</feature>
<name>A0A8T0HB01_CERPU</name>
<evidence type="ECO:0000256" key="3">
    <source>
        <dbReference type="ARBA" id="ARBA00022614"/>
    </source>
</evidence>
<dbReference type="AlphaFoldDB" id="A0A8T0HB01"/>
<dbReference type="FunFam" id="3.80.10.10:FF:000041">
    <property type="entry name" value="LRR receptor-like serine/threonine-protein kinase ERECTA"/>
    <property type="match status" value="1"/>
</dbReference>
<dbReference type="FunFam" id="1.10.510.10:FF:000384">
    <property type="entry name" value="G-type lectin S-receptor-like serine/threonine-protein kinase"/>
    <property type="match status" value="1"/>
</dbReference>
<dbReference type="InterPro" id="IPR001611">
    <property type="entry name" value="Leu-rich_rpt"/>
</dbReference>
<dbReference type="PROSITE" id="PS50011">
    <property type="entry name" value="PROTEIN_KINASE_DOM"/>
    <property type="match status" value="1"/>
</dbReference>
<dbReference type="Gene3D" id="3.30.200.20">
    <property type="entry name" value="Phosphorylase Kinase, domain 1"/>
    <property type="match status" value="1"/>
</dbReference>
<proteinExistence type="predicted"/>
<keyword evidence="8 14" id="KW-0547">Nucleotide-binding</keyword>
<reference evidence="17 18" key="1">
    <citation type="submission" date="2020-06" db="EMBL/GenBank/DDBJ databases">
        <title>WGS assembly of Ceratodon purpureus strain R40.</title>
        <authorList>
            <person name="Carey S.B."/>
            <person name="Jenkins J."/>
            <person name="Shu S."/>
            <person name="Lovell J.T."/>
            <person name="Sreedasyam A."/>
            <person name="Maumus F."/>
            <person name="Tiley G.P."/>
            <person name="Fernandez-Pozo N."/>
            <person name="Barry K."/>
            <person name="Chen C."/>
            <person name="Wang M."/>
            <person name="Lipzen A."/>
            <person name="Daum C."/>
            <person name="Saski C.A."/>
            <person name="Payton A.C."/>
            <person name="Mcbreen J.C."/>
            <person name="Conrad R.E."/>
            <person name="Kollar L.M."/>
            <person name="Olsson S."/>
            <person name="Huttunen S."/>
            <person name="Landis J.B."/>
            <person name="Wickett N.J."/>
            <person name="Johnson M.G."/>
            <person name="Rensing S.A."/>
            <person name="Grimwood J."/>
            <person name="Schmutz J."/>
            <person name="Mcdaniel S.F."/>
        </authorList>
    </citation>
    <scope>NUCLEOTIDE SEQUENCE [LARGE SCALE GENOMIC DNA]</scope>
    <source>
        <strain evidence="17 18">R40</strain>
    </source>
</reference>
<dbReference type="PANTHER" id="PTHR48056">
    <property type="entry name" value="LRR RECEPTOR-LIKE SERINE/THREONINE-PROTEIN KINASE-RELATED"/>
    <property type="match status" value="1"/>
</dbReference>
<dbReference type="Gene3D" id="3.80.10.10">
    <property type="entry name" value="Ribonuclease Inhibitor"/>
    <property type="match status" value="2"/>
</dbReference>
<dbReference type="InterPro" id="IPR050647">
    <property type="entry name" value="Plant_LRR-RLKs"/>
</dbReference>
<dbReference type="Pfam" id="PF00560">
    <property type="entry name" value="LRR_1"/>
    <property type="match status" value="4"/>
</dbReference>
<dbReference type="FunFam" id="3.30.200.20:FF:000415">
    <property type="entry name" value="receptor-like serine/threonine-protein kinase NCRK"/>
    <property type="match status" value="1"/>
</dbReference>
<dbReference type="Pfam" id="PF07714">
    <property type="entry name" value="PK_Tyr_Ser-Thr"/>
    <property type="match status" value="1"/>
</dbReference>
<dbReference type="PROSITE" id="PS00107">
    <property type="entry name" value="PROTEIN_KINASE_ATP"/>
    <property type="match status" value="1"/>
</dbReference>
<keyword evidence="6" id="KW-0732">Signal</keyword>
<keyword evidence="3" id="KW-0433">Leucine-rich repeat</keyword>
<evidence type="ECO:0000256" key="12">
    <source>
        <dbReference type="ARBA" id="ARBA00023136"/>
    </source>
</evidence>
<evidence type="ECO:0000256" key="8">
    <source>
        <dbReference type="ARBA" id="ARBA00022741"/>
    </source>
</evidence>
<dbReference type="SUPFAM" id="SSF56112">
    <property type="entry name" value="Protein kinase-like (PK-like)"/>
    <property type="match status" value="1"/>
</dbReference>
<keyword evidence="4" id="KW-0808">Transferase</keyword>
<dbReference type="InterPro" id="IPR011009">
    <property type="entry name" value="Kinase-like_dom_sf"/>
</dbReference>
<dbReference type="SUPFAM" id="SSF52058">
    <property type="entry name" value="L domain-like"/>
    <property type="match status" value="1"/>
</dbReference>
<keyword evidence="2" id="KW-0723">Serine/threonine-protein kinase</keyword>
<gene>
    <name evidence="17" type="ORF">KC19_6G032300</name>
</gene>
<comment type="caution">
    <text evidence="17">The sequence shown here is derived from an EMBL/GenBank/DDBJ whole genome shotgun (WGS) entry which is preliminary data.</text>
</comment>
<keyword evidence="13" id="KW-0325">Glycoprotein</keyword>
<dbReference type="InterPro" id="IPR017441">
    <property type="entry name" value="Protein_kinase_ATP_BS"/>
</dbReference>
<evidence type="ECO:0000256" key="6">
    <source>
        <dbReference type="ARBA" id="ARBA00022729"/>
    </source>
</evidence>
<keyword evidence="12 15" id="KW-0472">Membrane</keyword>
<evidence type="ECO:0000256" key="1">
    <source>
        <dbReference type="ARBA" id="ARBA00004370"/>
    </source>
</evidence>
<feature type="binding site" evidence="14">
    <location>
        <position position="551"/>
    </location>
    <ligand>
        <name>ATP</name>
        <dbReference type="ChEBI" id="CHEBI:30616"/>
    </ligand>
</feature>
<dbReference type="GO" id="GO:0016020">
    <property type="term" value="C:membrane"/>
    <property type="evidence" value="ECO:0007669"/>
    <property type="project" value="UniProtKB-SubCell"/>
</dbReference>
<dbReference type="PANTHER" id="PTHR48056:SF78">
    <property type="entry name" value="PROTEIN KINASE DOMAIN-CONTAINING PROTEIN"/>
    <property type="match status" value="1"/>
</dbReference>
<keyword evidence="5 15" id="KW-0812">Transmembrane</keyword>
<keyword evidence="11 15" id="KW-1133">Transmembrane helix</keyword>
<protein>
    <recommendedName>
        <fullName evidence="16">Protein kinase domain-containing protein</fullName>
    </recommendedName>
</protein>
<dbReference type="Proteomes" id="UP000822688">
    <property type="component" value="Chromosome 6"/>
</dbReference>
<evidence type="ECO:0000256" key="15">
    <source>
        <dbReference type="SAM" id="Phobius"/>
    </source>
</evidence>